<organism evidence="4 5">
    <name type="scientific">Cinchona calisaya</name>
    <dbReference type="NCBI Taxonomy" id="153742"/>
    <lineage>
        <taxon>Eukaryota</taxon>
        <taxon>Viridiplantae</taxon>
        <taxon>Streptophyta</taxon>
        <taxon>Embryophyta</taxon>
        <taxon>Tracheophyta</taxon>
        <taxon>Spermatophyta</taxon>
        <taxon>Magnoliopsida</taxon>
        <taxon>eudicotyledons</taxon>
        <taxon>Gunneridae</taxon>
        <taxon>Pentapetalae</taxon>
        <taxon>asterids</taxon>
        <taxon>lamiids</taxon>
        <taxon>Gentianales</taxon>
        <taxon>Rubiaceae</taxon>
        <taxon>Cinchonoideae</taxon>
        <taxon>Cinchoneae</taxon>
        <taxon>Cinchona</taxon>
    </lineage>
</organism>
<dbReference type="Proteomes" id="UP001630127">
    <property type="component" value="Unassembled WGS sequence"/>
</dbReference>
<proteinExistence type="inferred from homology"/>
<evidence type="ECO:0000256" key="1">
    <source>
        <dbReference type="ARBA" id="ARBA00007626"/>
    </source>
</evidence>
<dbReference type="Pfam" id="PF13041">
    <property type="entry name" value="PPR_2"/>
    <property type="match status" value="1"/>
</dbReference>
<gene>
    <name evidence="4" type="ORF">ACH5RR_039062</name>
</gene>
<dbReference type="AlphaFoldDB" id="A0ABD2Y2N0"/>
<evidence type="ECO:0000256" key="3">
    <source>
        <dbReference type="PROSITE-ProRule" id="PRU00708"/>
    </source>
</evidence>
<evidence type="ECO:0000313" key="4">
    <source>
        <dbReference type="EMBL" id="KAL3499969.1"/>
    </source>
</evidence>
<dbReference type="Pfam" id="PF12854">
    <property type="entry name" value="PPR_1"/>
    <property type="match status" value="1"/>
</dbReference>
<evidence type="ECO:0000256" key="2">
    <source>
        <dbReference type="ARBA" id="ARBA00022737"/>
    </source>
</evidence>
<dbReference type="InterPro" id="IPR002885">
    <property type="entry name" value="PPR_rpt"/>
</dbReference>
<accession>A0ABD2Y2N0</accession>
<dbReference type="EMBL" id="JBJUIK010000016">
    <property type="protein sequence ID" value="KAL3499969.1"/>
    <property type="molecule type" value="Genomic_DNA"/>
</dbReference>
<feature type="repeat" description="PPR" evidence="3">
    <location>
        <begin position="52"/>
        <end position="82"/>
    </location>
</feature>
<name>A0ABD2Y2N0_9GENT</name>
<sequence length="153" mass="17276">MPISCWMRQKKMGLECDKYTHTILIDGLCKVGNMKGGQCHLKYMNMMSIGTNLVAFNCFIDGLCKLGQVDHAMQVFESLKVKDEFTYSSLVRGLCKGGRFHLPAKLLQSCIKSGMRILRSDQKAVICGLRSSGFSHEAKKLQTKIRLAKLLYY</sequence>
<evidence type="ECO:0008006" key="6">
    <source>
        <dbReference type="Google" id="ProtNLM"/>
    </source>
</evidence>
<keyword evidence="2" id="KW-0677">Repeat</keyword>
<dbReference type="InterPro" id="IPR050872">
    <property type="entry name" value="PPR_P_subfamily"/>
</dbReference>
<dbReference type="Gene3D" id="1.25.40.10">
    <property type="entry name" value="Tetratricopeptide repeat domain"/>
    <property type="match status" value="1"/>
</dbReference>
<dbReference type="PANTHER" id="PTHR46128:SF307">
    <property type="entry name" value="PENTACOTRIPEPTIDE-REPEAT REGION OF PRORP DOMAIN-CONTAINING PROTEIN"/>
    <property type="match status" value="1"/>
</dbReference>
<dbReference type="PANTHER" id="PTHR46128">
    <property type="entry name" value="MITOCHONDRIAL GROUP I INTRON SPLICING FACTOR CCM1"/>
    <property type="match status" value="1"/>
</dbReference>
<comment type="similarity">
    <text evidence="1">Belongs to the PPR family. P subfamily.</text>
</comment>
<evidence type="ECO:0000313" key="5">
    <source>
        <dbReference type="Proteomes" id="UP001630127"/>
    </source>
</evidence>
<protein>
    <recommendedName>
        <fullName evidence="6">Pentatricopeptide repeat-containing protein</fullName>
    </recommendedName>
</protein>
<dbReference type="InterPro" id="IPR011990">
    <property type="entry name" value="TPR-like_helical_dom_sf"/>
</dbReference>
<reference evidence="4 5" key="1">
    <citation type="submission" date="2024-11" db="EMBL/GenBank/DDBJ databases">
        <title>A near-complete genome assembly of Cinchona calisaya.</title>
        <authorList>
            <person name="Lian D.C."/>
            <person name="Zhao X.W."/>
            <person name="Wei L."/>
        </authorList>
    </citation>
    <scope>NUCLEOTIDE SEQUENCE [LARGE SCALE GENOMIC DNA]</scope>
    <source>
        <tissue evidence="4">Nenye</tissue>
    </source>
</reference>
<dbReference type="NCBIfam" id="TIGR00756">
    <property type="entry name" value="PPR"/>
    <property type="match status" value="1"/>
</dbReference>
<dbReference type="PROSITE" id="PS51375">
    <property type="entry name" value="PPR"/>
    <property type="match status" value="2"/>
</dbReference>
<comment type="caution">
    <text evidence="4">The sequence shown here is derived from an EMBL/GenBank/DDBJ whole genome shotgun (WGS) entry which is preliminary data.</text>
</comment>
<keyword evidence="5" id="KW-1185">Reference proteome</keyword>
<feature type="repeat" description="PPR" evidence="3">
    <location>
        <begin position="83"/>
        <end position="117"/>
    </location>
</feature>